<proteinExistence type="predicted"/>
<dbReference type="AlphaFoldDB" id="H0R3M3"/>
<accession>H0R3M3</accession>
<sequence length="684" mass="71016">MGLRIGLSFLTPLRRLLAATLLAILATGITLVATGLAALAAGPAHAEQPARLPTQILDTANALTTEQRGSLQSAIDNLYNNEQVQLWVVYVHDFGSLSAQQWAEQTASVSDLGDSDVLLAVATDARSYYLNAPGKITGLDAKALQKISTDYVQPQLRQGNWAQAGIAATNGISAQLQPSHTGLIVGGAIGGIAVLGGGGAVLYARRNRRRKNDDVIEALREADEELTVDQLSAQPLSVLDPWSKEVLTDTDNAVATSAEELALAEGEFGTAETTPFRQAVEQARAGLATCFALRQRLDDAIDESDDERRTMLVQIITTCTDVDSALDEQAANFDEMRNLLINADTRFDELTRELVAVRARLEQAGPLLADLTAKYGADALSSIAHNIDLATEQLAFADDSADQGREAIAQPAGQQGPAVAAIRSTEGALAQANRLLDAITNAESNLRAARTQLPALISEVDDEIAQAQALTASGDGSADLAEAMAGAQAAVTSARTDAVNDLLGSFTTLVQADAALDSALASASQRSAERVRRAELLTASLTAASAKVSAASDFLSTRRGAVQATSRTRLSEAQRLLDQAQQSSAAGTPDGVTRAIDLARQSGSLADQALMAAQADVVSWQQAESTNLSSSSSTAGAVLAGVLVDSFLRGASNSYGGGFSSGGRSPGSFGGSGTAGRIGTGGRF</sequence>
<evidence type="ECO:0000313" key="4">
    <source>
        <dbReference type="EMBL" id="GAB19674.1"/>
    </source>
</evidence>
<keyword evidence="5" id="KW-1185">Reference proteome</keyword>
<keyword evidence="2" id="KW-0812">Transmembrane</keyword>
<feature type="domain" description="TPM" evidence="3">
    <location>
        <begin position="57"/>
        <end position="174"/>
    </location>
</feature>
<keyword evidence="2" id="KW-0472">Membrane</keyword>
<evidence type="ECO:0000259" key="3">
    <source>
        <dbReference type="Pfam" id="PF04536"/>
    </source>
</evidence>
<dbReference type="RefSeq" id="WP_007319009.1">
    <property type="nucleotide sequence ID" value="NZ_BAEH01000093.1"/>
</dbReference>
<protein>
    <recommendedName>
        <fullName evidence="3">TPM domain-containing protein</fullName>
    </recommendedName>
</protein>
<dbReference type="eggNOG" id="COG5074">
    <property type="taxonomic scope" value="Bacteria"/>
</dbReference>
<evidence type="ECO:0000313" key="5">
    <source>
        <dbReference type="Proteomes" id="UP000035034"/>
    </source>
</evidence>
<gene>
    <name evidence="4" type="ORF">GOEFS_093_00030</name>
</gene>
<dbReference type="Pfam" id="PF04536">
    <property type="entry name" value="TPM_phosphatase"/>
    <property type="match status" value="1"/>
</dbReference>
<keyword evidence="2" id="KW-1133">Transmembrane helix</keyword>
<dbReference type="OrthoDB" id="5105562at2"/>
<dbReference type="Gene3D" id="3.10.310.50">
    <property type="match status" value="1"/>
</dbReference>
<feature type="transmembrane region" description="Helical" evidence="2">
    <location>
        <begin position="183"/>
        <end position="204"/>
    </location>
</feature>
<comment type="caution">
    <text evidence="4">The sequence shown here is derived from an EMBL/GenBank/DDBJ whole genome shotgun (WGS) entry which is preliminary data.</text>
</comment>
<evidence type="ECO:0000256" key="2">
    <source>
        <dbReference type="SAM" id="Phobius"/>
    </source>
</evidence>
<feature type="region of interest" description="Disordered" evidence="1">
    <location>
        <begin position="659"/>
        <end position="684"/>
    </location>
</feature>
<reference evidence="4 5" key="1">
    <citation type="submission" date="2011-12" db="EMBL/GenBank/DDBJ databases">
        <title>Whole genome shotgun sequence of Gordonia effusa NBRC 100432.</title>
        <authorList>
            <person name="Yoshida I."/>
            <person name="Takarada H."/>
            <person name="Hosoyama A."/>
            <person name="Tsuchikane K."/>
            <person name="Katsumata H."/>
            <person name="Yamazaki S."/>
            <person name="Fujita N."/>
        </authorList>
    </citation>
    <scope>NUCLEOTIDE SEQUENCE [LARGE SCALE GENOMIC DNA]</scope>
    <source>
        <strain evidence="4 5">NBRC 100432</strain>
    </source>
</reference>
<evidence type="ECO:0000256" key="1">
    <source>
        <dbReference type="SAM" id="MobiDB-lite"/>
    </source>
</evidence>
<name>H0R3M3_9ACTN</name>
<dbReference type="STRING" id="1077974.GOEFS_093_00030"/>
<organism evidence="4 5">
    <name type="scientific">Gordonia effusa NBRC 100432</name>
    <dbReference type="NCBI Taxonomy" id="1077974"/>
    <lineage>
        <taxon>Bacteria</taxon>
        <taxon>Bacillati</taxon>
        <taxon>Actinomycetota</taxon>
        <taxon>Actinomycetes</taxon>
        <taxon>Mycobacteriales</taxon>
        <taxon>Gordoniaceae</taxon>
        <taxon>Gordonia</taxon>
    </lineage>
</organism>
<dbReference type="EMBL" id="BAEH01000093">
    <property type="protein sequence ID" value="GAB19674.1"/>
    <property type="molecule type" value="Genomic_DNA"/>
</dbReference>
<dbReference type="Proteomes" id="UP000035034">
    <property type="component" value="Unassembled WGS sequence"/>
</dbReference>
<dbReference type="InterPro" id="IPR007621">
    <property type="entry name" value="TPM_dom"/>
</dbReference>